<dbReference type="InterPro" id="IPR009072">
    <property type="entry name" value="Histone-fold"/>
</dbReference>
<evidence type="ECO:0000256" key="12">
    <source>
        <dbReference type="ARBA" id="ARBA00023269"/>
    </source>
</evidence>
<keyword evidence="10 13" id="KW-0472">Membrane</keyword>
<evidence type="ECO:0000256" key="2">
    <source>
        <dbReference type="ARBA" id="ARBA00004141"/>
    </source>
</evidence>
<evidence type="ECO:0000256" key="1">
    <source>
        <dbReference type="ARBA" id="ARBA00004123"/>
    </source>
</evidence>
<dbReference type="Pfam" id="PF00125">
    <property type="entry name" value="Histone"/>
    <property type="match status" value="1"/>
</dbReference>
<evidence type="ECO:0000256" key="3">
    <source>
        <dbReference type="ARBA" id="ARBA00008789"/>
    </source>
</evidence>
<dbReference type="SMART" id="SM00414">
    <property type="entry name" value="H2A"/>
    <property type="match status" value="1"/>
</dbReference>
<dbReference type="Pfam" id="PF09815">
    <property type="entry name" value="XK-related"/>
    <property type="match status" value="1"/>
</dbReference>
<dbReference type="Gene3D" id="1.10.20.10">
    <property type="entry name" value="Histone, subunit A"/>
    <property type="match status" value="1"/>
</dbReference>
<feature type="signal peptide" evidence="14">
    <location>
        <begin position="1"/>
        <end position="20"/>
    </location>
</feature>
<dbReference type="InterPro" id="IPR007125">
    <property type="entry name" value="H2A/H2B/H3"/>
</dbReference>
<dbReference type="Proteomes" id="UP000710432">
    <property type="component" value="Unassembled WGS sequence"/>
</dbReference>
<comment type="subcellular location">
    <subcellularLocation>
        <location evidence="2 13">Membrane</location>
        <topology evidence="2 13">Multi-pass membrane protein</topology>
    </subcellularLocation>
    <subcellularLocation>
        <location evidence="1">Nucleus</location>
    </subcellularLocation>
</comment>
<keyword evidence="8 13" id="KW-1133">Transmembrane helix</keyword>
<dbReference type="InterPro" id="IPR002119">
    <property type="entry name" value="Histone_H2A"/>
</dbReference>
<dbReference type="GO" id="GO:0007283">
    <property type="term" value="P:spermatogenesis"/>
    <property type="evidence" value="ECO:0007669"/>
    <property type="project" value="UniProtKB-KW"/>
</dbReference>
<evidence type="ECO:0000256" key="7">
    <source>
        <dbReference type="ARBA" id="ARBA00022871"/>
    </source>
</evidence>
<evidence type="ECO:0000256" key="14">
    <source>
        <dbReference type="SAM" id="SignalP"/>
    </source>
</evidence>
<dbReference type="GO" id="GO:0000786">
    <property type="term" value="C:nucleosome"/>
    <property type="evidence" value="ECO:0007669"/>
    <property type="project" value="UniProtKB-KW"/>
</dbReference>
<keyword evidence="11" id="KW-0539">Nucleus</keyword>
<dbReference type="GO" id="GO:0030527">
    <property type="term" value="F:structural constituent of chromatin"/>
    <property type="evidence" value="ECO:0007669"/>
    <property type="project" value="InterPro"/>
</dbReference>
<dbReference type="GO" id="GO:0030154">
    <property type="term" value="P:cell differentiation"/>
    <property type="evidence" value="ECO:0007669"/>
    <property type="project" value="UniProtKB-KW"/>
</dbReference>
<dbReference type="GO" id="GO:0051276">
    <property type="term" value="P:chromosome organization"/>
    <property type="evidence" value="ECO:0007669"/>
    <property type="project" value="UniProtKB-ARBA"/>
</dbReference>
<evidence type="ECO:0000256" key="6">
    <source>
        <dbReference type="ARBA" id="ARBA00022782"/>
    </source>
</evidence>
<comment type="caution">
    <text evidence="13">Lacks conserved residue(s) required for the propagation of feature annotation.</text>
</comment>
<evidence type="ECO:0000256" key="4">
    <source>
        <dbReference type="ARBA" id="ARBA00010691"/>
    </source>
</evidence>
<dbReference type="GO" id="GO:0046982">
    <property type="term" value="F:protein heterodimerization activity"/>
    <property type="evidence" value="ECO:0007669"/>
    <property type="project" value="InterPro"/>
</dbReference>
<evidence type="ECO:0000256" key="8">
    <source>
        <dbReference type="ARBA" id="ARBA00022989"/>
    </source>
</evidence>
<dbReference type="GO" id="GO:0005634">
    <property type="term" value="C:nucleus"/>
    <property type="evidence" value="ECO:0007669"/>
    <property type="project" value="UniProtKB-SubCell"/>
</dbReference>
<keyword evidence="12" id="KW-0544">Nucleosome core</keyword>
<dbReference type="PANTHER" id="PTHR14297">
    <property type="entry name" value="MEMBRANE TRANSPORT PROTEIN XK FAMILY MEMBER"/>
    <property type="match status" value="1"/>
</dbReference>
<sequence length="315" mass="35807">MKFPASVLASLFLFVAETIAALYLSSTYRSDGDRMWQALTLLFSLMPCALVQFTLLFVHRDLSRDRPLVLLMHLLQLGPLFRCFEVFCLYCQSNPNEEPYVSITKKRQMPKDGLSEEVEKEVGQAEGKMFTHRSAFSRASVIQAFLGSAPQLTLQLYITVLQQNITTGRRLVIVARRAVEFSQSLQTSTMARRRSRGNISCKGNTSCRNKISSRRNISRSTRAELQFPVSRVDRYLREGKYSRRLSSSAPVFLASVLEYIASNILDLAGEEAHTNGRKRITPEHVYQVVENNEQLHQLFGDPRSVDEEASELNEN</sequence>
<evidence type="ECO:0000256" key="5">
    <source>
        <dbReference type="ARBA" id="ARBA00022692"/>
    </source>
</evidence>
<reference evidence="16" key="1">
    <citation type="submission" date="2020-03" db="EMBL/GenBank/DDBJ databases">
        <title>Studies in the Genomics of Life Span.</title>
        <authorList>
            <person name="Glass D."/>
        </authorList>
    </citation>
    <scope>NUCLEOTIDE SEQUENCE</scope>
    <source>
        <strain evidence="16">LTLLF</strain>
        <tissue evidence="16">Muscle</tissue>
    </source>
</reference>
<feature type="chain" id="PRO_5035229656" description="XK-related protein" evidence="14">
    <location>
        <begin position="21"/>
        <end position="315"/>
    </location>
</feature>
<comment type="similarity">
    <text evidence="4">Belongs to the histone H2A family.</text>
</comment>
<keyword evidence="12" id="KW-0158">Chromosome</keyword>
<protein>
    <recommendedName>
        <fullName evidence="13">XK-related protein</fullName>
    </recommendedName>
</protein>
<evidence type="ECO:0000256" key="13">
    <source>
        <dbReference type="RuleBase" id="RU910716"/>
    </source>
</evidence>
<dbReference type="SUPFAM" id="SSF47113">
    <property type="entry name" value="Histone-fold"/>
    <property type="match status" value="1"/>
</dbReference>
<dbReference type="EMBL" id="JAATJU010022392">
    <property type="protein sequence ID" value="KAH0510781.1"/>
    <property type="molecule type" value="Genomic_DNA"/>
</dbReference>
<name>A0A8J6GH83_MICOH</name>
<feature type="transmembrane region" description="Helical" evidence="13">
    <location>
        <begin position="36"/>
        <end position="58"/>
    </location>
</feature>
<dbReference type="PANTHER" id="PTHR14297:SF8">
    <property type="entry name" value="ENDOPLASMIC RETICULUM MEMBRANE ADAPTER PROTEIN XK"/>
    <property type="match status" value="1"/>
</dbReference>
<dbReference type="AlphaFoldDB" id="A0A8J6GH83"/>
<evidence type="ECO:0000313" key="17">
    <source>
        <dbReference type="Proteomes" id="UP000710432"/>
    </source>
</evidence>
<feature type="domain" description="Core Histone H2A/H2B/H3" evidence="15">
    <location>
        <begin position="209"/>
        <end position="288"/>
    </location>
</feature>
<dbReference type="CDD" id="cd00074">
    <property type="entry name" value="HFD_H2A"/>
    <property type="match status" value="1"/>
</dbReference>
<keyword evidence="9" id="KW-0238">DNA-binding</keyword>
<accession>A0A8J6GH83</accession>
<keyword evidence="7" id="KW-0744">Spermatogenesis</keyword>
<dbReference type="FunFam" id="1.10.20.10:FF:000095">
    <property type="entry name" value="Histone H2A"/>
    <property type="match status" value="1"/>
</dbReference>
<keyword evidence="14" id="KW-0732">Signal</keyword>
<gene>
    <name evidence="16" type="ORF">LTLLF_153125</name>
</gene>
<evidence type="ECO:0000313" key="16">
    <source>
        <dbReference type="EMBL" id="KAH0510781.1"/>
    </source>
</evidence>
<comment type="similarity">
    <text evidence="3 13">Belongs to the XK family.</text>
</comment>
<organism evidence="16 17">
    <name type="scientific">Microtus ochrogaster</name>
    <name type="common">Prairie vole</name>
    <dbReference type="NCBI Taxonomy" id="79684"/>
    <lineage>
        <taxon>Eukaryota</taxon>
        <taxon>Metazoa</taxon>
        <taxon>Chordata</taxon>
        <taxon>Craniata</taxon>
        <taxon>Vertebrata</taxon>
        <taxon>Euteleostomi</taxon>
        <taxon>Mammalia</taxon>
        <taxon>Eutheria</taxon>
        <taxon>Euarchontoglires</taxon>
        <taxon>Glires</taxon>
        <taxon>Rodentia</taxon>
        <taxon>Myomorpha</taxon>
        <taxon>Muroidea</taxon>
        <taxon>Cricetidae</taxon>
        <taxon>Arvicolinae</taxon>
        <taxon>Microtus</taxon>
    </lineage>
</organism>
<dbReference type="GO" id="GO:0003677">
    <property type="term" value="F:DNA binding"/>
    <property type="evidence" value="ECO:0007669"/>
    <property type="project" value="UniProtKB-KW"/>
</dbReference>
<dbReference type="InterPro" id="IPR018629">
    <property type="entry name" value="XK-rel"/>
</dbReference>
<evidence type="ECO:0000256" key="9">
    <source>
        <dbReference type="ARBA" id="ARBA00023125"/>
    </source>
</evidence>
<evidence type="ECO:0000259" key="15">
    <source>
        <dbReference type="Pfam" id="PF00125"/>
    </source>
</evidence>
<dbReference type="GO" id="GO:0005886">
    <property type="term" value="C:plasma membrane"/>
    <property type="evidence" value="ECO:0007669"/>
    <property type="project" value="UniProtKB-ARBA"/>
</dbReference>
<keyword evidence="6" id="KW-0221">Differentiation</keyword>
<proteinExistence type="inferred from homology"/>
<dbReference type="GO" id="GO:0005721">
    <property type="term" value="C:pericentric heterochromatin"/>
    <property type="evidence" value="ECO:0007669"/>
    <property type="project" value="UniProtKB-ARBA"/>
</dbReference>
<evidence type="ECO:0000256" key="11">
    <source>
        <dbReference type="ARBA" id="ARBA00023242"/>
    </source>
</evidence>
<evidence type="ECO:0000256" key="10">
    <source>
        <dbReference type="ARBA" id="ARBA00023136"/>
    </source>
</evidence>
<comment type="caution">
    <text evidence="16">The sequence shown here is derived from an EMBL/GenBank/DDBJ whole genome shotgun (WGS) entry which is preliminary data.</text>
</comment>
<keyword evidence="5 13" id="KW-0812">Transmembrane</keyword>
<dbReference type="PRINTS" id="PR00620">
    <property type="entry name" value="HISTONEH2A"/>
</dbReference>
<dbReference type="InterPro" id="IPR051773">
    <property type="entry name" value="XK-related_adapter"/>
</dbReference>